<gene>
    <name evidence="1" type="ORF">T4D_4817</name>
</gene>
<name>A0A0V1DRQ2_TRIPS</name>
<feature type="non-terminal residue" evidence="1">
    <location>
        <position position="41"/>
    </location>
</feature>
<evidence type="ECO:0000313" key="2">
    <source>
        <dbReference type="Proteomes" id="UP000054995"/>
    </source>
</evidence>
<keyword evidence="2" id="KW-1185">Reference proteome</keyword>
<comment type="caution">
    <text evidence="1">The sequence shown here is derived from an EMBL/GenBank/DDBJ whole genome shotgun (WGS) entry which is preliminary data.</text>
</comment>
<dbReference type="AlphaFoldDB" id="A0A0V1DRQ2"/>
<evidence type="ECO:0000313" key="1">
    <source>
        <dbReference type="EMBL" id="KRY63942.1"/>
    </source>
</evidence>
<accession>A0A0V1DRQ2</accession>
<reference evidence="1 2" key="1">
    <citation type="submission" date="2015-01" db="EMBL/GenBank/DDBJ databases">
        <title>Evolution of Trichinella species and genotypes.</title>
        <authorList>
            <person name="Korhonen P.K."/>
            <person name="Edoardo P."/>
            <person name="Giuseppe L.R."/>
            <person name="Gasser R.B."/>
        </authorList>
    </citation>
    <scope>NUCLEOTIDE SEQUENCE [LARGE SCALE GENOMIC DNA]</scope>
    <source>
        <strain evidence="1">ISS470</strain>
    </source>
</reference>
<sequence length="41" mass="4832">MPFSLSIPVKRISLDFVGIECLGKQLYCLFVKKKSQRRWES</sequence>
<protein>
    <submittedName>
        <fullName evidence="1">Uncharacterized protein</fullName>
    </submittedName>
</protein>
<dbReference type="Proteomes" id="UP000054995">
    <property type="component" value="Unassembled WGS sequence"/>
</dbReference>
<proteinExistence type="predicted"/>
<organism evidence="1 2">
    <name type="scientific">Trichinella pseudospiralis</name>
    <name type="common">Parasitic roundworm</name>
    <dbReference type="NCBI Taxonomy" id="6337"/>
    <lineage>
        <taxon>Eukaryota</taxon>
        <taxon>Metazoa</taxon>
        <taxon>Ecdysozoa</taxon>
        <taxon>Nematoda</taxon>
        <taxon>Enoplea</taxon>
        <taxon>Dorylaimia</taxon>
        <taxon>Trichinellida</taxon>
        <taxon>Trichinellidae</taxon>
        <taxon>Trichinella</taxon>
    </lineage>
</organism>
<dbReference type="EMBL" id="JYDT01001870">
    <property type="protein sequence ID" value="KRY63942.1"/>
    <property type="molecule type" value="Genomic_DNA"/>
</dbReference>